<evidence type="ECO:0000313" key="2">
    <source>
        <dbReference type="Proteomes" id="UP000760480"/>
    </source>
</evidence>
<dbReference type="Proteomes" id="UP000760480">
    <property type="component" value="Unassembled WGS sequence"/>
</dbReference>
<organism evidence="1 2">
    <name type="scientific">Candidatus Competibacter phosphatis</name>
    <dbReference type="NCBI Taxonomy" id="221280"/>
    <lineage>
        <taxon>Bacteria</taxon>
        <taxon>Pseudomonadati</taxon>
        <taxon>Pseudomonadota</taxon>
        <taxon>Gammaproteobacteria</taxon>
        <taxon>Candidatus Competibacteraceae</taxon>
        <taxon>Candidatus Competibacter</taxon>
    </lineage>
</organism>
<sequence length="193" mass="22338">MSSSTTLNTNSTNATVNAGLKKTLEKERQYCVHNPAKTWFYIWQSEQILIANITPKLLPLHIGYKTISPDELLKHIANMADMYFRVAANFNVKLDEGLSNYGIDGQGNLHYLDDDIYKWDNFTGLTQILGVWFRQLEWLTQEHAQRLGAIFQEVLLKYFTDTHWIVVISRQLNSLFYANKNTNRTQTIFSEGL</sequence>
<evidence type="ECO:0000313" key="1">
    <source>
        <dbReference type="EMBL" id="NMQ18495.1"/>
    </source>
</evidence>
<proteinExistence type="predicted"/>
<dbReference type="EMBL" id="SPMZ01000012">
    <property type="protein sequence ID" value="NMQ18495.1"/>
    <property type="molecule type" value="Genomic_DNA"/>
</dbReference>
<accession>A0ABX1TKQ3</accession>
<dbReference type="RefSeq" id="WP_169247746.1">
    <property type="nucleotide sequence ID" value="NZ_SPMZ01000012.1"/>
</dbReference>
<comment type="caution">
    <text evidence="1">The sequence shown here is derived from an EMBL/GenBank/DDBJ whole genome shotgun (WGS) entry which is preliminary data.</text>
</comment>
<name>A0ABX1TKQ3_9GAMM</name>
<keyword evidence="2" id="KW-1185">Reference proteome</keyword>
<protein>
    <submittedName>
        <fullName evidence="1">Uncharacterized protein</fullName>
    </submittedName>
</protein>
<gene>
    <name evidence="1" type="ORF">E4P82_04345</name>
</gene>
<reference evidence="1 2" key="1">
    <citation type="submission" date="2019-03" db="EMBL/GenBank/DDBJ databases">
        <title>Metabolic reconstructions from genomes of highly enriched 'Candidatus Accumulibacter' and 'Candidatus Competibacter' bioreactor populations.</title>
        <authorList>
            <person name="Annavajhala M.K."/>
            <person name="Welles L."/>
            <person name="Abbas B."/>
            <person name="Sorokin D."/>
            <person name="Park H."/>
            <person name="Van Loosdrecht M."/>
            <person name="Chandran K."/>
        </authorList>
    </citation>
    <scope>NUCLEOTIDE SEQUENCE [LARGE SCALE GENOMIC DNA]</scope>
    <source>
        <strain evidence="1 2">SBR_G</strain>
    </source>
</reference>